<comment type="caution">
    <text evidence="3">The sequence shown here is derived from an EMBL/GenBank/DDBJ whole genome shotgun (WGS) entry which is preliminary data.</text>
</comment>
<proteinExistence type="predicted"/>
<dbReference type="STRING" id="391625.PPSIR1_30459"/>
<name>A6GGP0_9BACT</name>
<evidence type="ECO:0008006" key="5">
    <source>
        <dbReference type="Google" id="ProtNLM"/>
    </source>
</evidence>
<dbReference type="AlphaFoldDB" id="A6GGP0"/>
<accession>A6GGP0</accession>
<keyword evidence="2" id="KW-0732">Signal</keyword>
<evidence type="ECO:0000256" key="2">
    <source>
        <dbReference type="SAM" id="SignalP"/>
    </source>
</evidence>
<feature type="chain" id="PRO_5002697855" description="Lipoprotein" evidence="2">
    <location>
        <begin position="22"/>
        <end position="294"/>
    </location>
</feature>
<evidence type="ECO:0000313" key="3">
    <source>
        <dbReference type="EMBL" id="EDM74940.1"/>
    </source>
</evidence>
<dbReference type="Proteomes" id="UP000005801">
    <property type="component" value="Unassembled WGS sequence"/>
</dbReference>
<protein>
    <recommendedName>
        <fullName evidence="5">Lipoprotein</fullName>
    </recommendedName>
</protein>
<feature type="signal peptide" evidence="2">
    <location>
        <begin position="1"/>
        <end position="21"/>
    </location>
</feature>
<gene>
    <name evidence="3" type="ORF">PPSIR1_30459</name>
</gene>
<dbReference type="RefSeq" id="WP_006975878.1">
    <property type="nucleotide sequence ID" value="NZ_ABCS01000109.1"/>
</dbReference>
<sequence>MNRTKLCSTTSLSLIAAFALALAPAGCKKDKDGDSTNPDEVTSNDDGASDGAGDGEGADAQPGLPEQDPDPAELATLYERLLKGEYEAVAADAAELRATLTGDTKVRANAIAASLQAMAAAKIIPENGEEPAQEAVNAGNRLGDEEILQLAHAAHAVYLIGVHEAPQAQEELEEVLRHESPYGLLARLHLAEAHLNQAFGVGEDDTKVVAPERLDDAAKEYQAVIDSGGEALLVARAHEGLAAVADYKRDKETACAELQKAEDMFAAAGAVAFLRDNISHHAGALRCKNFKAAE</sequence>
<reference evidence="3 4" key="1">
    <citation type="submission" date="2007-06" db="EMBL/GenBank/DDBJ databases">
        <authorList>
            <person name="Shimkets L."/>
            <person name="Ferriera S."/>
            <person name="Johnson J."/>
            <person name="Kravitz S."/>
            <person name="Beeson K."/>
            <person name="Sutton G."/>
            <person name="Rogers Y.-H."/>
            <person name="Friedman R."/>
            <person name="Frazier M."/>
            <person name="Venter J.C."/>
        </authorList>
    </citation>
    <scope>NUCLEOTIDE SEQUENCE [LARGE SCALE GENOMIC DNA]</scope>
    <source>
        <strain evidence="3 4">SIR-1</strain>
    </source>
</reference>
<dbReference type="OrthoDB" id="5509865at2"/>
<organism evidence="3 4">
    <name type="scientific">Plesiocystis pacifica SIR-1</name>
    <dbReference type="NCBI Taxonomy" id="391625"/>
    <lineage>
        <taxon>Bacteria</taxon>
        <taxon>Pseudomonadati</taxon>
        <taxon>Myxococcota</taxon>
        <taxon>Polyangia</taxon>
        <taxon>Nannocystales</taxon>
        <taxon>Nannocystaceae</taxon>
        <taxon>Plesiocystis</taxon>
    </lineage>
</organism>
<evidence type="ECO:0000256" key="1">
    <source>
        <dbReference type="SAM" id="MobiDB-lite"/>
    </source>
</evidence>
<feature type="region of interest" description="Disordered" evidence="1">
    <location>
        <begin position="27"/>
        <end position="71"/>
    </location>
</feature>
<dbReference type="EMBL" id="ABCS01000109">
    <property type="protein sequence ID" value="EDM74940.1"/>
    <property type="molecule type" value="Genomic_DNA"/>
</dbReference>
<keyword evidence="4" id="KW-1185">Reference proteome</keyword>
<evidence type="ECO:0000313" key="4">
    <source>
        <dbReference type="Proteomes" id="UP000005801"/>
    </source>
</evidence>